<keyword evidence="2" id="KW-1185">Reference proteome</keyword>
<accession>W7ABG8</accession>
<evidence type="ECO:0000313" key="1">
    <source>
        <dbReference type="EMBL" id="EUD66444.1"/>
    </source>
</evidence>
<dbReference type="GeneID" id="20038352"/>
<organism evidence="1 2">
    <name type="scientific">Plasmodium inui San Antonio 1</name>
    <dbReference type="NCBI Taxonomy" id="1237626"/>
    <lineage>
        <taxon>Eukaryota</taxon>
        <taxon>Sar</taxon>
        <taxon>Alveolata</taxon>
        <taxon>Apicomplexa</taxon>
        <taxon>Aconoidasida</taxon>
        <taxon>Haemosporida</taxon>
        <taxon>Plasmodiidae</taxon>
        <taxon>Plasmodium</taxon>
        <taxon>Plasmodium (Plasmodium)</taxon>
    </lineage>
</organism>
<dbReference type="OrthoDB" id="372049at2759"/>
<reference evidence="1 2" key="1">
    <citation type="submission" date="2013-02" db="EMBL/GenBank/DDBJ databases">
        <title>The Genome Sequence of Plasmodium inui San Antonio 1.</title>
        <authorList>
            <consortium name="The Broad Institute Genome Sequencing Platform"/>
            <consortium name="The Broad Institute Genome Sequencing Center for Infectious Disease"/>
            <person name="Neafsey D."/>
            <person name="Cheeseman I."/>
            <person name="Volkman S."/>
            <person name="Adams J."/>
            <person name="Walker B."/>
            <person name="Young S.K."/>
            <person name="Zeng Q."/>
            <person name="Gargeya S."/>
            <person name="Fitzgerald M."/>
            <person name="Haas B."/>
            <person name="Abouelleil A."/>
            <person name="Alvarado L."/>
            <person name="Arachchi H.M."/>
            <person name="Berlin A.M."/>
            <person name="Chapman S.B."/>
            <person name="Dewar J."/>
            <person name="Goldberg J."/>
            <person name="Griggs A."/>
            <person name="Gujja S."/>
            <person name="Hansen M."/>
            <person name="Howarth C."/>
            <person name="Imamovic A."/>
            <person name="Larimer J."/>
            <person name="McCowan C."/>
            <person name="Murphy C."/>
            <person name="Neiman D."/>
            <person name="Pearson M."/>
            <person name="Priest M."/>
            <person name="Roberts A."/>
            <person name="Saif S."/>
            <person name="Shea T."/>
            <person name="Sisk P."/>
            <person name="Sykes S."/>
            <person name="Wortman J."/>
            <person name="Nusbaum C."/>
            <person name="Birren B."/>
        </authorList>
    </citation>
    <scope>NUCLEOTIDE SEQUENCE [LARGE SCALE GENOMIC DNA]</scope>
    <source>
        <strain evidence="1 2">San Antonio 1</strain>
    </source>
</reference>
<dbReference type="AlphaFoldDB" id="W7ABG8"/>
<dbReference type="VEuPathDB" id="PlasmoDB:C922_03078"/>
<gene>
    <name evidence="1" type="ORF">C922_03078</name>
</gene>
<dbReference type="Proteomes" id="UP000030640">
    <property type="component" value="Unassembled WGS sequence"/>
</dbReference>
<dbReference type="EMBL" id="KI965471">
    <property type="protein sequence ID" value="EUD66444.1"/>
    <property type="molecule type" value="Genomic_DNA"/>
</dbReference>
<name>W7ABG8_9APIC</name>
<sequence>MNRGKNSPMEYQETMNELGEDIEDVEGTNLNRVGANGCADIESEKGDKAGNAVDKKANPFDKEADAANSADGADVGSSPHNTLYNYPTESVQKILKTHLEDYLKQLDFYKSNPKCKIDPTVYLEGTEEVENYIVKEKILITTYYQYIDVYENSIDVEEDLEREEIVYVEVPKYVTKYNPKVVTNYIEKTIEVPSGEEIKRPVYNKVNVPYVVPHVVENETQVVLKKIVQPEIHTSNEEIEVEVEKYVPRLVPVNVYVPRYFGLSAKTTDEVEQSVNYVDLTQEQTDYLMKELNPHLNELKSFNEAQLKRMDECIRESEEQARSHDLDPPQPELVLYDLDGNSHTLDYGDFSQFKETCLRELTC</sequence>
<protein>
    <submittedName>
        <fullName evidence="1">Uncharacterized protein</fullName>
    </submittedName>
</protein>
<proteinExistence type="predicted"/>
<dbReference type="RefSeq" id="XP_008816892.1">
    <property type="nucleotide sequence ID" value="XM_008818670.1"/>
</dbReference>
<evidence type="ECO:0000313" key="2">
    <source>
        <dbReference type="Proteomes" id="UP000030640"/>
    </source>
</evidence>